<dbReference type="InterPro" id="IPR046886">
    <property type="entry name" value="RsmE_MTase_dom"/>
</dbReference>
<evidence type="ECO:0000256" key="7">
    <source>
        <dbReference type="ARBA" id="ARBA00022691"/>
    </source>
</evidence>
<dbReference type="Gene3D" id="3.40.1280.10">
    <property type="match status" value="1"/>
</dbReference>
<dbReference type="PANTHER" id="PTHR30027:SF3">
    <property type="entry name" value="16S RRNA (URACIL(1498)-N(3))-METHYLTRANSFERASE"/>
    <property type="match status" value="1"/>
</dbReference>
<reference evidence="14" key="1">
    <citation type="journal article" date="2023" name="Mar. Drugs">
        <title>Gemmata algarum, a Novel Planctomycete Isolated from an Algal Mat, Displays Antimicrobial Activity.</title>
        <authorList>
            <person name="Kumar G."/>
            <person name="Kallscheuer N."/>
            <person name="Kashif M."/>
            <person name="Ahamad S."/>
            <person name="Jagadeeshwari U."/>
            <person name="Pannikurungottu S."/>
            <person name="Haufschild T."/>
            <person name="Kabuu M."/>
            <person name="Sasikala C."/>
            <person name="Jogler C."/>
            <person name="Ramana C."/>
        </authorList>
    </citation>
    <scope>NUCLEOTIDE SEQUENCE [LARGE SCALE GENOMIC DNA]</scope>
    <source>
        <strain evidence="14">JC673</strain>
    </source>
</reference>
<sequence length="237" mass="25116">MSDRFYTPDPLGAGEFVLTGPEAHHLVAVRRFGDGDEIVVFNGDGRDYPAQILSAGKKSVVLLVREPLAINRELPFPIVVASALPKGDRADFLVEKLTELGVTRFIPLITTRAVVLPKVSVVEKFERAVIEASKQCGRNRLMGVEDPQKWDSFVSRTDLPGPLTVLHTGSGLIGTEGTGGTVAIGPEGGFTADEVARAIARGFVARSLGSRVLRTETAAIAAAARLGDGTKIDATNG</sequence>
<feature type="domain" description="Ribosomal RNA small subunit methyltransferase E methyltransferase" evidence="11">
    <location>
        <begin position="73"/>
        <end position="226"/>
    </location>
</feature>
<evidence type="ECO:0000256" key="3">
    <source>
        <dbReference type="ARBA" id="ARBA00022490"/>
    </source>
</evidence>
<evidence type="ECO:0000256" key="10">
    <source>
        <dbReference type="PIRNR" id="PIRNR015601"/>
    </source>
</evidence>
<evidence type="ECO:0000256" key="1">
    <source>
        <dbReference type="ARBA" id="ARBA00004496"/>
    </source>
</evidence>
<dbReference type="Pfam" id="PF04452">
    <property type="entry name" value="Methyltrans_RNA"/>
    <property type="match status" value="1"/>
</dbReference>
<evidence type="ECO:0000256" key="5">
    <source>
        <dbReference type="ARBA" id="ARBA00022603"/>
    </source>
</evidence>
<organism evidence="13 14">
    <name type="scientific">Gemmata algarum</name>
    <dbReference type="NCBI Taxonomy" id="2975278"/>
    <lineage>
        <taxon>Bacteria</taxon>
        <taxon>Pseudomonadati</taxon>
        <taxon>Planctomycetota</taxon>
        <taxon>Planctomycetia</taxon>
        <taxon>Gemmatales</taxon>
        <taxon>Gemmataceae</taxon>
        <taxon>Gemmata</taxon>
    </lineage>
</organism>
<dbReference type="RefSeq" id="WP_320687014.1">
    <property type="nucleotide sequence ID" value="NZ_JAXBLV010000178.1"/>
</dbReference>
<evidence type="ECO:0000256" key="8">
    <source>
        <dbReference type="ARBA" id="ARBA00025699"/>
    </source>
</evidence>
<comment type="similarity">
    <text evidence="2 10">Belongs to the RNA methyltransferase RsmE family.</text>
</comment>
<evidence type="ECO:0000256" key="9">
    <source>
        <dbReference type="ARBA" id="ARBA00047944"/>
    </source>
</evidence>
<protein>
    <recommendedName>
        <fullName evidence="10">Ribosomal RNA small subunit methyltransferase E</fullName>
        <ecNumber evidence="10">2.1.1.193</ecNumber>
    </recommendedName>
</protein>
<dbReference type="PIRSF" id="PIRSF015601">
    <property type="entry name" value="MTase_slr0722"/>
    <property type="match status" value="1"/>
</dbReference>
<dbReference type="Pfam" id="PF20260">
    <property type="entry name" value="PUA_4"/>
    <property type="match status" value="1"/>
</dbReference>
<keyword evidence="4 10" id="KW-0698">rRNA processing</keyword>
<dbReference type="NCBIfam" id="TIGR00046">
    <property type="entry name" value="RsmE family RNA methyltransferase"/>
    <property type="match status" value="1"/>
</dbReference>
<name>A0ABU5EYQ2_9BACT</name>
<keyword evidence="6 10" id="KW-0808">Transferase</keyword>
<dbReference type="SUPFAM" id="SSF75217">
    <property type="entry name" value="alpha/beta knot"/>
    <property type="match status" value="1"/>
</dbReference>
<dbReference type="EMBL" id="JAXBLV010000178">
    <property type="protein sequence ID" value="MDY3560440.1"/>
    <property type="molecule type" value="Genomic_DNA"/>
</dbReference>
<dbReference type="EC" id="2.1.1.193" evidence="10"/>
<accession>A0ABU5EYQ2</accession>
<evidence type="ECO:0000256" key="2">
    <source>
        <dbReference type="ARBA" id="ARBA00005528"/>
    </source>
</evidence>
<keyword evidence="14" id="KW-1185">Reference proteome</keyword>
<evidence type="ECO:0000313" key="14">
    <source>
        <dbReference type="Proteomes" id="UP001272242"/>
    </source>
</evidence>
<keyword evidence="3 10" id="KW-0963">Cytoplasm</keyword>
<evidence type="ECO:0000259" key="12">
    <source>
        <dbReference type="Pfam" id="PF20260"/>
    </source>
</evidence>
<evidence type="ECO:0000256" key="4">
    <source>
        <dbReference type="ARBA" id="ARBA00022552"/>
    </source>
</evidence>
<comment type="function">
    <text evidence="8 10">Specifically methylates the N3 position of the uracil ring of uridine 1498 (m3U1498) in 16S rRNA. Acts on the fully assembled 30S ribosomal subunit.</text>
</comment>
<dbReference type="PANTHER" id="PTHR30027">
    <property type="entry name" value="RIBOSOMAL RNA SMALL SUBUNIT METHYLTRANSFERASE E"/>
    <property type="match status" value="1"/>
</dbReference>
<comment type="subcellular location">
    <subcellularLocation>
        <location evidence="1 10">Cytoplasm</location>
    </subcellularLocation>
</comment>
<comment type="caution">
    <text evidence="13">The sequence shown here is derived from an EMBL/GenBank/DDBJ whole genome shotgun (WGS) entry which is preliminary data.</text>
</comment>
<dbReference type="InterPro" id="IPR006700">
    <property type="entry name" value="RsmE"/>
</dbReference>
<keyword evidence="5 10" id="KW-0489">Methyltransferase</keyword>
<feature type="domain" description="Ribosomal RNA small subunit methyltransferase E PUA-like" evidence="12">
    <location>
        <begin position="18"/>
        <end position="62"/>
    </location>
</feature>
<dbReference type="InterPro" id="IPR046887">
    <property type="entry name" value="RsmE_PUA-like"/>
</dbReference>
<dbReference type="InterPro" id="IPR029028">
    <property type="entry name" value="Alpha/beta_knot_MTases"/>
</dbReference>
<evidence type="ECO:0000313" key="13">
    <source>
        <dbReference type="EMBL" id="MDY3560440.1"/>
    </source>
</evidence>
<keyword evidence="7 10" id="KW-0949">S-adenosyl-L-methionine</keyword>
<dbReference type="InterPro" id="IPR029026">
    <property type="entry name" value="tRNA_m1G_MTases_N"/>
</dbReference>
<dbReference type="SUPFAM" id="SSF88697">
    <property type="entry name" value="PUA domain-like"/>
    <property type="match status" value="1"/>
</dbReference>
<dbReference type="InterPro" id="IPR015947">
    <property type="entry name" value="PUA-like_sf"/>
</dbReference>
<evidence type="ECO:0000256" key="6">
    <source>
        <dbReference type="ARBA" id="ARBA00022679"/>
    </source>
</evidence>
<dbReference type="CDD" id="cd18084">
    <property type="entry name" value="RsmE-like"/>
    <property type="match status" value="1"/>
</dbReference>
<evidence type="ECO:0000259" key="11">
    <source>
        <dbReference type="Pfam" id="PF04452"/>
    </source>
</evidence>
<comment type="catalytic activity">
    <reaction evidence="9 10">
        <text>uridine(1498) in 16S rRNA + S-adenosyl-L-methionine = N(3)-methyluridine(1498) in 16S rRNA + S-adenosyl-L-homocysteine + H(+)</text>
        <dbReference type="Rhea" id="RHEA:42920"/>
        <dbReference type="Rhea" id="RHEA-COMP:10283"/>
        <dbReference type="Rhea" id="RHEA-COMP:10284"/>
        <dbReference type="ChEBI" id="CHEBI:15378"/>
        <dbReference type="ChEBI" id="CHEBI:57856"/>
        <dbReference type="ChEBI" id="CHEBI:59789"/>
        <dbReference type="ChEBI" id="CHEBI:65315"/>
        <dbReference type="ChEBI" id="CHEBI:74502"/>
        <dbReference type="EC" id="2.1.1.193"/>
    </reaction>
</comment>
<proteinExistence type="inferred from homology"/>
<dbReference type="Proteomes" id="UP001272242">
    <property type="component" value="Unassembled WGS sequence"/>
</dbReference>
<gene>
    <name evidence="13" type="ORF">R5W23_001674</name>
</gene>